<dbReference type="CDD" id="cd00383">
    <property type="entry name" value="trans_reg_C"/>
    <property type="match status" value="1"/>
</dbReference>
<reference evidence="6" key="1">
    <citation type="submission" date="2023-03" db="EMBL/GenBank/DDBJ databases">
        <authorList>
            <person name="Steffen K."/>
            <person name="Cardenas P."/>
        </authorList>
    </citation>
    <scope>NUCLEOTIDE SEQUENCE</scope>
</reference>
<evidence type="ECO:0000313" key="7">
    <source>
        <dbReference type="Proteomes" id="UP001174909"/>
    </source>
</evidence>
<dbReference type="GO" id="GO:0032993">
    <property type="term" value="C:protein-DNA complex"/>
    <property type="evidence" value="ECO:0007669"/>
    <property type="project" value="TreeGrafter"/>
</dbReference>
<organism evidence="6 7">
    <name type="scientific">Geodia barretti</name>
    <name type="common">Barrett's horny sponge</name>
    <dbReference type="NCBI Taxonomy" id="519541"/>
    <lineage>
        <taxon>Eukaryota</taxon>
        <taxon>Metazoa</taxon>
        <taxon>Porifera</taxon>
        <taxon>Demospongiae</taxon>
        <taxon>Heteroscleromorpha</taxon>
        <taxon>Tetractinellida</taxon>
        <taxon>Astrophorina</taxon>
        <taxon>Geodiidae</taxon>
        <taxon>Geodia</taxon>
    </lineage>
</organism>
<dbReference type="InterPro" id="IPR016032">
    <property type="entry name" value="Sig_transdc_resp-reg_C-effctor"/>
</dbReference>
<proteinExistence type="predicted"/>
<accession>A0AA35RXY7</accession>
<dbReference type="EMBL" id="CASHTH010001778">
    <property type="protein sequence ID" value="CAI8019828.1"/>
    <property type="molecule type" value="Genomic_DNA"/>
</dbReference>
<keyword evidence="7" id="KW-1185">Reference proteome</keyword>
<evidence type="ECO:0000313" key="6">
    <source>
        <dbReference type="EMBL" id="CAI8019828.1"/>
    </source>
</evidence>
<protein>
    <submittedName>
        <fullName evidence="6">Transcriptional regulatory protein WalR</fullName>
    </submittedName>
</protein>
<dbReference type="SUPFAM" id="SSF46894">
    <property type="entry name" value="C-terminal effector domain of the bipartite response regulators"/>
    <property type="match status" value="1"/>
</dbReference>
<dbReference type="GO" id="GO:0005829">
    <property type="term" value="C:cytosol"/>
    <property type="evidence" value="ECO:0007669"/>
    <property type="project" value="TreeGrafter"/>
</dbReference>
<dbReference type="Proteomes" id="UP001174909">
    <property type="component" value="Unassembled WGS sequence"/>
</dbReference>
<feature type="DNA-binding region" description="OmpR/PhoB-type" evidence="4">
    <location>
        <begin position="122"/>
        <end position="218"/>
    </location>
</feature>
<dbReference type="InterPro" id="IPR001867">
    <property type="entry name" value="OmpR/PhoB-type_DNA-bd"/>
</dbReference>
<keyword evidence="3 4" id="KW-0238">DNA-binding</keyword>
<dbReference type="InterPro" id="IPR011006">
    <property type="entry name" value="CheY-like_superfamily"/>
</dbReference>
<evidence type="ECO:0000256" key="2">
    <source>
        <dbReference type="ARBA" id="ARBA00023012"/>
    </source>
</evidence>
<evidence type="ECO:0000256" key="3">
    <source>
        <dbReference type="ARBA" id="ARBA00023125"/>
    </source>
</evidence>
<dbReference type="GO" id="GO:0006355">
    <property type="term" value="P:regulation of DNA-templated transcription"/>
    <property type="evidence" value="ECO:0007669"/>
    <property type="project" value="InterPro"/>
</dbReference>
<dbReference type="SUPFAM" id="SSF52172">
    <property type="entry name" value="CheY-like"/>
    <property type="match status" value="1"/>
</dbReference>
<sequence>MVRSRPFENSAPHSEWRDALDEEGIDVLLVERAADMDALDASELPHIALLNLSTLSITAVKAFIERCDSLKLPVIALVSPDMLLDFDLRLGVSDFVVSPPDTDEIVTRVKLTLHRNRHEDGDEVIRAGSLVINPSTYEVSLRGKRVNLRFKEYELLRLLATNPGRVYSREALLSSIWGYDYFGGTRTVDVHIRRLRSKIETRSIRISRQSGMWATASGISVNRDNRTPTSICRMGRIVRGVAS</sequence>
<dbReference type="Gene3D" id="1.10.10.10">
    <property type="entry name" value="Winged helix-like DNA-binding domain superfamily/Winged helix DNA-binding domain"/>
    <property type="match status" value="1"/>
</dbReference>
<dbReference type="SMART" id="SM00862">
    <property type="entry name" value="Trans_reg_C"/>
    <property type="match status" value="1"/>
</dbReference>
<name>A0AA35RXY7_GEOBA</name>
<gene>
    <name evidence="6" type="ORF">GBAR_LOCUS11879</name>
</gene>
<dbReference type="AlphaFoldDB" id="A0AA35RXY7"/>
<dbReference type="InterPro" id="IPR039420">
    <property type="entry name" value="WalR-like"/>
</dbReference>
<keyword evidence="2" id="KW-0902">Two-component regulatory system</keyword>
<dbReference type="PANTHER" id="PTHR48111">
    <property type="entry name" value="REGULATOR OF RPOS"/>
    <property type="match status" value="1"/>
</dbReference>
<evidence type="ECO:0000256" key="4">
    <source>
        <dbReference type="PROSITE-ProRule" id="PRU01091"/>
    </source>
</evidence>
<dbReference type="Pfam" id="PF00486">
    <property type="entry name" value="Trans_reg_C"/>
    <property type="match status" value="1"/>
</dbReference>
<dbReference type="PANTHER" id="PTHR48111:SF40">
    <property type="entry name" value="PHOSPHATE REGULON TRANSCRIPTIONAL REGULATORY PROTEIN PHOB"/>
    <property type="match status" value="1"/>
</dbReference>
<comment type="caution">
    <text evidence="6">The sequence shown here is derived from an EMBL/GenBank/DDBJ whole genome shotgun (WGS) entry which is preliminary data.</text>
</comment>
<evidence type="ECO:0000256" key="1">
    <source>
        <dbReference type="ARBA" id="ARBA00022553"/>
    </source>
</evidence>
<evidence type="ECO:0000259" key="5">
    <source>
        <dbReference type="PROSITE" id="PS51755"/>
    </source>
</evidence>
<dbReference type="GO" id="GO:0000156">
    <property type="term" value="F:phosphorelay response regulator activity"/>
    <property type="evidence" value="ECO:0007669"/>
    <property type="project" value="TreeGrafter"/>
</dbReference>
<dbReference type="GO" id="GO:0000976">
    <property type="term" value="F:transcription cis-regulatory region binding"/>
    <property type="evidence" value="ECO:0007669"/>
    <property type="project" value="TreeGrafter"/>
</dbReference>
<feature type="domain" description="OmpR/PhoB-type" evidence="5">
    <location>
        <begin position="122"/>
        <end position="218"/>
    </location>
</feature>
<dbReference type="PROSITE" id="PS51755">
    <property type="entry name" value="OMPR_PHOB"/>
    <property type="match status" value="1"/>
</dbReference>
<dbReference type="InterPro" id="IPR036388">
    <property type="entry name" value="WH-like_DNA-bd_sf"/>
</dbReference>
<keyword evidence="1" id="KW-0597">Phosphoprotein</keyword>